<name>A0A4Y2C3J7_ARAVE</name>
<comment type="caution">
    <text evidence="3">The sequence shown here is derived from an EMBL/GenBank/DDBJ whole genome shotgun (WGS) entry which is preliminary data.</text>
</comment>
<proteinExistence type="predicted"/>
<feature type="transmembrane region" description="Helical" evidence="2">
    <location>
        <begin position="114"/>
        <end position="132"/>
    </location>
</feature>
<evidence type="ECO:0000313" key="4">
    <source>
        <dbReference type="Proteomes" id="UP000499080"/>
    </source>
</evidence>
<gene>
    <name evidence="3" type="ORF">AVEN_8613_1</name>
</gene>
<accession>A0A4Y2C3J7</accession>
<evidence type="ECO:0000256" key="2">
    <source>
        <dbReference type="SAM" id="Phobius"/>
    </source>
</evidence>
<evidence type="ECO:0000313" key="3">
    <source>
        <dbReference type="EMBL" id="GBL98709.1"/>
    </source>
</evidence>
<protein>
    <submittedName>
        <fullName evidence="3">Uncharacterized protein</fullName>
    </submittedName>
</protein>
<organism evidence="3 4">
    <name type="scientific">Araneus ventricosus</name>
    <name type="common">Orbweaver spider</name>
    <name type="synonym">Epeira ventricosa</name>
    <dbReference type="NCBI Taxonomy" id="182803"/>
    <lineage>
        <taxon>Eukaryota</taxon>
        <taxon>Metazoa</taxon>
        <taxon>Ecdysozoa</taxon>
        <taxon>Arthropoda</taxon>
        <taxon>Chelicerata</taxon>
        <taxon>Arachnida</taxon>
        <taxon>Araneae</taxon>
        <taxon>Araneomorphae</taxon>
        <taxon>Entelegynae</taxon>
        <taxon>Araneoidea</taxon>
        <taxon>Araneidae</taxon>
        <taxon>Araneus</taxon>
    </lineage>
</organism>
<keyword evidence="2" id="KW-0472">Membrane</keyword>
<feature type="compositionally biased region" description="Polar residues" evidence="1">
    <location>
        <begin position="61"/>
        <end position="78"/>
    </location>
</feature>
<keyword evidence="2" id="KW-1133">Transmembrane helix</keyword>
<reference evidence="3 4" key="1">
    <citation type="journal article" date="2019" name="Sci. Rep.">
        <title>Orb-weaving spider Araneus ventricosus genome elucidates the spidroin gene catalogue.</title>
        <authorList>
            <person name="Kono N."/>
            <person name="Nakamura H."/>
            <person name="Ohtoshi R."/>
            <person name="Moran D.A.P."/>
            <person name="Shinohara A."/>
            <person name="Yoshida Y."/>
            <person name="Fujiwara M."/>
            <person name="Mori M."/>
            <person name="Tomita M."/>
            <person name="Arakawa K."/>
        </authorList>
    </citation>
    <scope>NUCLEOTIDE SEQUENCE [LARGE SCALE GENOMIC DNA]</scope>
</reference>
<keyword evidence="2" id="KW-0812">Transmembrane</keyword>
<sequence>MSSLGHRLGRGGLVVRSRLRSRRASGSKSDSTEDPPCMWACCTPNPTPWIKRPLNGVVPVQGSSSTSGSKLQESSQISPRVASKRKFNGKPGVYGAHLFLANFSWRNFICRRQIILWICSALFIALLGMRHLKSRD</sequence>
<dbReference type="Proteomes" id="UP000499080">
    <property type="component" value="Unassembled WGS sequence"/>
</dbReference>
<evidence type="ECO:0000256" key="1">
    <source>
        <dbReference type="SAM" id="MobiDB-lite"/>
    </source>
</evidence>
<dbReference type="AlphaFoldDB" id="A0A4Y2C3J7"/>
<dbReference type="EMBL" id="BGPR01000142">
    <property type="protein sequence ID" value="GBL98709.1"/>
    <property type="molecule type" value="Genomic_DNA"/>
</dbReference>
<feature type="region of interest" description="Disordered" evidence="1">
    <location>
        <begin position="58"/>
        <end position="82"/>
    </location>
</feature>
<keyword evidence="4" id="KW-1185">Reference proteome</keyword>